<proteinExistence type="predicted"/>
<gene>
    <name evidence="1" type="ORF">PHMEG_00038091</name>
</gene>
<dbReference type="InterPro" id="IPR002110">
    <property type="entry name" value="Ankyrin_rpt"/>
</dbReference>
<dbReference type="EMBL" id="NBNE01017362">
    <property type="protein sequence ID" value="OWY92766.1"/>
    <property type="molecule type" value="Genomic_DNA"/>
</dbReference>
<name>A0A225UJN8_9STRA</name>
<dbReference type="OrthoDB" id="88450at2759"/>
<dbReference type="PANTHER" id="PTHR46586">
    <property type="entry name" value="ANKYRIN REPEAT-CONTAINING PROTEIN"/>
    <property type="match status" value="1"/>
</dbReference>
<dbReference type="PANTHER" id="PTHR46586:SF3">
    <property type="entry name" value="ANKYRIN REPEAT-CONTAINING PROTEIN"/>
    <property type="match status" value="1"/>
</dbReference>
<dbReference type="Gene3D" id="1.25.40.20">
    <property type="entry name" value="Ankyrin repeat-containing domain"/>
    <property type="match status" value="1"/>
</dbReference>
<dbReference type="Proteomes" id="UP000198211">
    <property type="component" value="Unassembled WGS sequence"/>
</dbReference>
<accession>A0A225UJN8</accession>
<evidence type="ECO:0000313" key="2">
    <source>
        <dbReference type="Proteomes" id="UP000198211"/>
    </source>
</evidence>
<reference evidence="2" key="1">
    <citation type="submission" date="2017-03" db="EMBL/GenBank/DDBJ databases">
        <title>Phytopthora megakarya and P. palmivora, two closely related causual agents of cacao black pod achieved similar genome size and gene model numbers by different mechanisms.</title>
        <authorList>
            <person name="Ali S."/>
            <person name="Shao J."/>
            <person name="Larry D.J."/>
            <person name="Kronmiller B."/>
            <person name="Shen D."/>
            <person name="Strem M.D."/>
            <person name="Melnick R.L."/>
            <person name="Guiltinan M.J."/>
            <person name="Tyler B.M."/>
            <person name="Meinhardt L.W."/>
            <person name="Bailey B.A."/>
        </authorList>
    </citation>
    <scope>NUCLEOTIDE SEQUENCE [LARGE SCALE GENOMIC DNA]</scope>
    <source>
        <strain evidence="2">zdho120</strain>
    </source>
</reference>
<dbReference type="InterPro" id="IPR036770">
    <property type="entry name" value="Ankyrin_rpt-contain_sf"/>
</dbReference>
<evidence type="ECO:0000313" key="1">
    <source>
        <dbReference type="EMBL" id="OWY92766.1"/>
    </source>
</evidence>
<keyword evidence="2" id="KW-1185">Reference proteome</keyword>
<protein>
    <submittedName>
        <fullName evidence="1">Uncharacterized protein</fullName>
    </submittedName>
</protein>
<organism evidence="1 2">
    <name type="scientific">Phytophthora megakarya</name>
    <dbReference type="NCBI Taxonomy" id="4795"/>
    <lineage>
        <taxon>Eukaryota</taxon>
        <taxon>Sar</taxon>
        <taxon>Stramenopiles</taxon>
        <taxon>Oomycota</taxon>
        <taxon>Peronosporomycetes</taxon>
        <taxon>Peronosporales</taxon>
        <taxon>Peronosporaceae</taxon>
        <taxon>Phytophthora</taxon>
    </lineage>
</organism>
<sequence length="134" mass="15786">MDCAARWGHLEVVKWIHANRTERCTNMAIKNVVTEGHVGIAYWLITHISDLSPEELTLQDVNIVRFVRNNFEMLLFLHEHFPHVLKHNSEKILRASPRTDAKADPRQHVTNWLEEEYSIYLEDFTDEDNSEESM</sequence>
<dbReference type="Pfam" id="PF13637">
    <property type="entry name" value="Ank_4"/>
    <property type="match status" value="1"/>
</dbReference>
<dbReference type="AlphaFoldDB" id="A0A225UJN8"/>
<dbReference type="InterPro" id="IPR052050">
    <property type="entry name" value="SecEffector_AnkRepeat"/>
</dbReference>
<comment type="caution">
    <text evidence="1">The sequence shown here is derived from an EMBL/GenBank/DDBJ whole genome shotgun (WGS) entry which is preliminary data.</text>
</comment>
<dbReference type="STRING" id="4795.A0A225UJN8"/>